<protein>
    <submittedName>
        <fullName evidence="1">Uncharacterized protein</fullName>
    </submittedName>
</protein>
<comment type="caution">
    <text evidence="1">The sequence shown here is derived from an EMBL/GenBank/DDBJ whole genome shotgun (WGS) entry which is preliminary data.</text>
</comment>
<feature type="non-terminal residue" evidence="1">
    <location>
        <position position="63"/>
    </location>
</feature>
<proteinExistence type="predicted"/>
<keyword evidence="2" id="KW-1185">Reference proteome</keyword>
<dbReference type="Proteomes" id="UP001057452">
    <property type="component" value="Chromosome 9"/>
</dbReference>
<dbReference type="EMBL" id="CM043793">
    <property type="protein sequence ID" value="KAI4821350.1"/>
    <property type="molecule type" value="Genomic_DNA"/>
</dbReference>
<organism evidence="1 2">
    <name type="scientific">Chaenocephalus aceratus</name>
    <name type="common">Blackfin icefish</name>
    <name type="synonym">Chaenichthys aceratus</name>
    <dbReference type="NCBI Taxonomy" id="36190"/>
    <lineage>
        <taxon>Eukaryota</taxon>
        <taxon>Metazoa</taxon>
        <taxon>Chordata</taxon>
        <taxon>Craniata</taxon>
        <taxon>Vertebrata</taxon>
        <taxon>Euteleostomi</taxon>
        <taxon>Actinopterygii</taxon>
        <taxon>Neopterygii</taxon>
        <taxon>Teleostei</taxon>
        <taxon>Neoteleostei</taxon>
        <taxon>Acanthomorphata</taxon>
        <taxon>Eupercaria</taxon>
        <taxon>Perciformes</taxon>
        <taxon>Notothenioidei</taxon>
        <taxon>Channichthyidae</taxon>
        <taxon>Chaenocephalus</taxon>
    </lineage>
</organism>
<reference evidence="1" key="1">
    <citation type="submission" date="2022-05" db="EMBL/GenBank/DDBJ databases">
        <title>Chromosome-level genome of Chaenocephalus aceratus.</title>
        <authorList>
            <person name="Park H."/>
        </authorList>
    </citation>
    <scope>NUCLEOTIDE SEQUENCE</scope>
    <source>
        <strain evidence="1">KU_202001</strain>
    </source>
</reference>
<accession>A0ACB9X547</accession>
<evidence type="ECO:0000313" key="2">
    <source>
        <dbReference type="Proteomes" id="UP001057452"/>
    </source>
</evidence>
<feature type="non-terminal residue" evidence="1">
    <location>
        <position position="1"/>
    </location>
</feature>
<sequence>WTALELEWPEQDRQLPGPGAHREKERRGAWGAGEGLCSAPDDTPDAPAQPPLSATFTSLPSGQ</sequence>
<gene>
    <name evidence="1" type="ORF">KUCAC02_029285</name>
</gene>
<evidence type="ECO:0000313" key="1">
    <source>
        <dbReference type="EMBL" id="KAI4821350.1"/>
    </source>
</evidence>
<name>A0ACB9X547_CHAAC</name>